<protein>
    <submittedName>
        <fullName evidence="1">Uncharacterized protein</fullName>
    </submittedName>
</protein>
<accession>A0AAU9KYU4</accession>
<proteinExistence type="predicted"/>
<dbReference type="Proteomes" id="UP001160483">
    <property type="component" value="Unassembled WGS sequence"/>
</dbReference>
<reference evidence="1" key="1">
    <citation type="submission" date="2021-11" db="EMBL/GenBank/DDBJ databases">
        <authorList>
            <person name="Islam A."/>
            <person name="Islam S."/>
            <person name="Flora M.S."/>
            <person name="Rahman M."/>
            <person name="Ziaur R.M."/>
            <person name="Epstein J.H."/>
            <person name="Hassan M."/>
            <person name="Klassen M."/>
            <person name="Woodard K."/>
            <person name="Webb A."/>
            <person name="Webby R.J."/>
            <person name="El Zowalaty M.E."/>
        </authorList>
    </citation>
    <scope>NUCLEOTIDE SEQUENCE</scope>
    <source>
        <strain evidence="1">Pbs3</strain>
    </source>
</reference>
<name>A0AAU9KYU4_9STRA</name>
<evidence type="ECO:0000313" key="2">
    <source>
        <dbReference type="Proteomes" id="UP001160483"/>
    </source>
</evidence>
<evidence type="ECO:0000313" key="1">
    <source>
        <dbReference type="EMBL" id="CAH0478345.1"/>
    </source>
</evidence>
<dbReference type="AlphaFoldDB" id="A0AAU9KYU4"/>
<comment type="caution">
    <text evidence="1">The sequence shown here is derived from an EMBL/GenBank/DDBJ whole genome shotgun (WGS) entry which is preliminary data.</text>
</comment>
<sequence>MKLRYTTNQPVFESSVSFVRPHPYDQAFSNIPRCPFRTKEQDRYSILHALRKEGNVFAELAMMHLDIVLFWCRNIDSLLYMAQKLLQCYVMIVSFVYDRIDYMSFWNSSRHDASSKVNTS</sequence>
<organism evidence="1 2">
    <name type="scientific">Peronospora belbahrii</name>
    <dbReference type="NCBI Taxonomy" id="622444"/>
    <lineage>
        <taxon>Eukaryota</taxon>
        <taxon>Sar</taxon>
        <taxon>Stramenopiles</taxon>
        <taxon>Oomycota</taxon>
        <taxon>Peronosporomycetes</taxon>
        <taxon>Peronosporales</taxon>
        <taxon>Peronosporaceae</taxon>
        <taxon>Peronospora</taxon>
    </lineage>
</organism>
<gene>
    <name evidence="1" type="ORF">PBS003_LOCUS5045</name>
</gene>
<dbReference type="EMBL" id="CAKKTJ010000229">
    <property type="protein sequence ID" value="CAH0478345.1"/>
    <property type="molecule type" value="Genomic_DNA"/>
</dbReference>